<dbReference type="HOGENOM" id="CLU_3198665_0_0_11"/>
<accession>C0DZ81</accession>
<protein>
    <submittedName>
        <fullName evidence="1">Uncharacterized protein</fullName>
    </submittedName>
</protein>
<organism evidence="1 2">
    <name type="scientific">Corynebacterium matruchotii ATCC 33806</name>
    <dbReference type="NCBI Taxonomy" id="566549"/>
    <lineage>
        <taxon>Bacteria</taxon>
        <taxon>Bacillati</taxon>
        <taxon>Actinomycetota</taxon>
        <taxon>Actinomycetes</taxon>
        <taxon>Mycobacteriales</taxon>
        <taxon>Corynebacteriaceae</taxon>
        <taxon>Corynebacterium</taxon>
    </lineage>
</organism>
<reference evidence="1 2" key="1">
    <citation type="submission" date="2009-01" db="EMBL/GenBank/DDBJ databases">
        <authorList>
            <person name="Fulton L."/>
            <person name="Clifton S."/>
            <person name="Chinwalla A.T."/>
            <person name="Mitreva M."/>
            <person name="Sodergren E."/>
            <person name="Weinstock G."/>
            <person name="Clifton S."/>
            <person name="Dooling D.J."/>
            <person name="Fulton B."/>
            <person name="Minx P."/>
            <person name="Pepin K.H."/>
            <person name="Johnson M."/>
            <person name="Bhonagiri V."/>
            <person name="Nash W.E."/>
            <person name="Mardis E.R."/>
            <person name="Wilson R.K."/>
        </authorList>
    </citation>
    <scope>NUCLEOTIDE SEQUENCE [LARGE SCALE GENOMIC DNA]</scope>
    <source>
        <strain evidence="1 2">ATCC 33806</strain>
    </source>
</reference>
<gene>
    <name evidence="1" type="ORF">CORMATOL_00077</name>
</gene>
<proteinExistence type="predicted"/>
<dbReference type="Proteomes" id="UP000006247">
    <property type="component" value="Unassembled WGS sequence"/>
</dbReference>
<name>C0DZ81_9CORY</name>
<dbReference type="AlphaFoldDB" id="C0DZ81"/>
<evidence type="ECO:0000313" key="2">
    <source>
        <dbReference type="Proteomes" id="UP000006247"/>
    </source>
</evidence>
<evidence type="ECO:0000313" key="1">
    <source>
        <dbReference type="EMBL" id="EEG28425.1"/>
    </source>
</evidence>
<dbReference type="EMBL" id="ACEB01000001">
    <property type="protein sequence ID" value="EEG28425.1"/>
    <property type="molecule type" value="Genomic_DNA"/>
</dbReference>
<sequence>MGRAYQETAWHHQRALCHHYLAISRIYERHDPTPAAAKADDRISL</sequence>
<comment type="caution">
    <text evidence="1">The sequence shown here is derived from an EMBL/GenBank/DDBJ whole genome shotgun (WGS) entry which is preliminary data.</text>
</comment>